<gene>
    <name evidence="1" type="ORF">F4559_004113</name>
</gene>
<dbReference type="RefSeq" id="WP_184670989.1">
    <property type="nucleotide sequence ID" value="NZ_BAABAI010000022.1"/>
</dbReference>
<dbReference type="AlphaFoldDB" id="A0A7W7WWU3"/>
<evidence type="ECO:0000313" key="1">
    <source>
        <dbReference type="EMBL" id="MBB4966754.1"/>
    </source>
</evidence>
<evidence type="ECO:0000313" key="2">
    <source>
        <dbReference type="Proteomes" id="UP000542674"/>
    </source>
</evidence>
<comment type="caution">
    <text evidence="1">The sequence shown here is derived from an EMBL/GenBank/DDBJ whole genome shotgun (WGS) entry which is preliminary data.</text>
</comment>
<dbReference type="EMBL" id="JACHJS010000001">
    <property type="protein sequence ID" value="MBB4966754.1"/>
    <property type="molecule type" value="Genomic_DNA"/>
</dbReference>
<keyword evidence="2" id="KW-1185">Reference proteome</keyword>
<sequence>MTGSAAFTAAGNWDGGFYELALELGPGGDARLGRALTALGKAAAVPNWYGSRDREPHEQVPVGCTLDSLRRYRHLRGIATLPAGTPVVCGLVAIREESGIDWLAFHLPLGALGSADPRVGGFPFEDDGTFTHLAWRQPIDNWLADIGRQVFADVGYSLGLIGLEASGEAYATDVTDGPPGHRGVGYLIPTDDEIRYWPATR</sequence>
<dbReference type="Proteomes" id="UP000542674">
    <property type="component" value="Unassembled WGS sequence"/>
</dbReference>
<accession>A0A7W7WWU3</accession>
<reference evidence="1 2" key="1">
    <citation type="submission" date="2020-08" db="EMBL/GenBank/DDBJ databases">
        <title>Sequencing the genomes of 1000 actinobacteria strains.</title>
        <authorList>
            <person name="Klenk H.-P."/>
        </authorList>
    </citation>
    <scope>NUCLEOTIDE SEQUENCE [LARGE SCALE GENOMIC DNA]</scope>
    <source>
        <strain evidence="1 2">DSM 45084</strain>
    </source>
</reference>
<proteinExistence type="predicted"/>
<name>A0A7W7WWU3_9PSEU</name>
<protein>
    <submittedName>
        <fullName evidence="1">Uncharacterized protein</fullName>
    </submittedName>
</protein>
<organism evidence="1 2">
    <name type="scientific">Saccharothrix violaceirubra</name>
    <dbReference type="NCBI Taxonomy" id="413306"/>
    <lineage>
        <taxon>Bacteria</taxon>
        <taxon>Bacillati</taxon>
        <taxon>Actinomycetota</taxon>
        <taxon>Actinomycetes</taxon>
        <taxon>Pseudonocardiales</taxon>
        <taxon>Pseudonocardiaceae</taxon>
        <taxon>Saccharothrix</taxon>
    </lineage>
</organism>